<evidence type="ECO:0000313" key="4">
    <source>
        <dbReference type="EMBL" id="WUV49545.1"/>
    </source>
</evidence>
<dbReference type="Pfam" id="PF17940">
    <property type="entry name" value="TetR_C_31"/>
    <property type="match status" value="1"/>
</dbReference>
<dbReference type="PROSITE" id="PS50977">
    <property type="entry name" value="HTH_TETR_2"/>
    <property type="match status" value="1"/>
</dbReference>
<dbReference type="Gene3D" id="1.10.357.10">
    <property type="entry name" value="Tetracycline Repressor, domain 2"/>
    <property type="match status" value="1"/>
</dbReference>
<dbReference type="Proteomes" id="UP001432062">
    <property type="component" value="Chromosome"/>
</dbReference>
<sequence length="204" mass="22396">MRPPEKVMMSTTDRRAALVDAAIDVIATQGIRALTHRALDTALELPGGSASYYFRTKRALIEAIADRITTRSRDDFAAAELASSPSLDPDDIAKAIASWLDRLLVDRRHHLIVRHALIIDLLGDPELHRQLTHSLFSTERARELFHALDFLDPDAAAADFIAVVEGAVFDRFAGARAHIPAGTRGSTDQLAAVLSRYLTQPHSL</sequence>
<protein>
    <submittedName>
        <fullName evidence="4">TetR family transcriptional regulator</fullName>
    </submittedName>
</protein>
<gene>
    <name evidence="4" type="ORF">OG563_15855</name>
</gene>
<dbReference type="Pfam" id="PF00440">
    <property type="entry name" value="TetR_N"/>
    <property type="match status" value="1"/>
</dbReference>
<feature type="domain" description="HTH tetR-type" evidence="3">
    <location>
        <begin position="12"/>
        <end position="72"/>
    </location>
</feature>
<name>A0ABZ1Z1W4_9NOCA</name>
<accession>A0ABZ1Z1W4</accession>
<dbReference type="InterPro" id="IPR041583">
    <property type="entry name" value="TetR_C_31"/>
</dbReference>
<dbReference type="EMBL" id="CP109441">
    <property type="protein sequence ID" value="WUV49545.1"/>
    <property type="molecule type" value="Genomic_DNA"/>
</dbReference>
<keyword evidence="5" id="KW-1185">Reference proteome</keyword>
<evidence type="ECO:0000256" key="2">
    <source>
        <dbReference type="PROSITE-ProRule" id="PRU00335"/>
    </source>
</evidence>
<keyword evidence="1 2" id="KW-0238">DNA-binding</keyword>
<dbReference type="SUPFAM" id="SSF46689">
    <property type="entry name" value="Homeodomain-like"/>
    <property type="match status" value="1"/>
</dbReference>
<feature type="DNA-binding region" description="H-T-H motif" evidence="2">
    <location>
        <begin position="35"/>
        <end position="54"/>
    </location>
</feature>
<evidence type="ECO:0000313" key="5">
    <source>
        <dbReference type="Proteomes" id="UP001432062"/>
    </source>
</evidence>
<proteinExistence type="predicted"/>
<evidence type="ECO:0000256" key="1">
    <source>
        <dbReference type="ARBA" id="ARBA00023125"/>
    </source>
</evidence>
<organism evidence="4 5">
    <name type="scientific">Nocardia vinacea</name>
    <dbReference type="NCBI Taxonomy" id="96468"/>
    <lineage>
        <taxon>Bacteria</taxon>
        <taxon>Bacillati</taxon>
        <taxon>Actinomycetota</taxon>
        <taxon>Actinomycetes</taxon>
        <taxon>Mycobacteriales</taxon>
        <taxon>Nocardiaceae</taxon>
        <taxon>Nocardia</taxon>
    </lineage>
</organism>
<dbReference type="RefSeq" id="WP_329414123.1">
    <property type="nucleotide sequence ID" value="NZ_CP109441.1"/>
</dbReference>
<reference evidence="4" key="1">
    <citation type="submission" date="2022-10" db="EMBL/GenBank/DDBJ databases">
        <title>The complete genomes of actinobacterial strains from the NBC collection.</title>
        <authorList>
            <person name="Joergensen T.S."/>
            <person name="Alvarez Arevalo M."/>
            <person name="Sterndorff E.B."/>
            <person name="Faurdal D."/>
            <person name="Vuksanovic O."/>
            <person name="Mourched A.-S."/>
            <person name="Charusanti P."/>
            <person name="Shaw S."/>
            <person name="Blin K."/>
            <person name="Weber T."/>
        </authorList>
    </citation>
    <scope>NUCLEOTIDE SEQUENCE</scope>
    <source>
        <strain evidence="4">NBC_01482</strain>
    </source>
</reference>
<dbReference type="InterPro" id="IPR009057">
    <property type="entry name" value="Homeodomain-like_sf"/>
</dbReference>
<dbReference type="InterPro" id="IPR001647">
    <property type="entry name" value="HTH_TetR"/>
</dbReference>
<evidence type="ECO:0000259" key="3">
    <source>
        <dbReference type="PROSITE" id="PS50977"/>
    </source>
</evidence>